<reference evidence="6 7" key="1">
    <citation type="submission" date="2019-08" db="EMBL/GenBank/DDBJ databases">
        <authorList>
            <person name="Ye J."/>
        </authorList>
    </citation>
    <scope>NUCLEOTIDE SEQUENCE [LARGE SCALE GENOMIC DNA]</scope>
    <source>
        <strain evidence="6 7">TK008</strain>
    </source>
</reference>
<dbReference type="InterPro" id="IPR000847">
    <property type="entry name" value="LysR_HTH_N"/>
</dbReference>
<dbReference type="SUPFAM" id="SSF46785">
    <property type="entry name" value="Winged helix' DNA-binding domain"/>
    <property type="match status" value="1"/>
</dbReference>
<protein>
    <submittedName>
        <fullName evidence="6">LysR family transcriptional regulator</fullName>
    </submittedName>
</protein>
<feature type="domain" description="HTH lysR-type" evidence="5">
    <location>
        <begin position="9"/>
        <end position="66"/>
    </location>
</feature>
<dbReference type="AlphaFoldDB" id="A0A5C6S7L0"/>
<comment type="caution">
    <text evidence="6">The sequence shown here is derived from an EMBL/GenBank/DDBJ whole genome shotgun (WGS) entry which is preliminary data.</text>
</comment>
<sequence>MTPKRRFLPSLGSMATFEVAAKHLSFTLAATELNVSQAAVSQHIRALEKALETPLFIRKHNDLELTAAGVTLLQSVSQGLDSLCEGIAAITSPEDSAPITCSGTNAVASLWFKPYMDRFREMHPDARFVMLSSDENDGFRNHAEVDLSIICGNERCNMGEQLVYLFPELVQPMCSPEYLRRHGPFATAESLAKADLLELHKKHWSDNAIGWQPYTWENWFDAMEVRAPLPRPSFVSNNYPLLLDAAVNGEGVVIGWSHLTDPLVKAGRLLPLLGAPLQAGRSYYLKMNAESQGRPNVQAFADFIQNDIAKSGANPPRNMLSAATTRA</sequence>
<evidence type="ECO:0000256" key="1">
    <source>
        <dbReference type="ARBA" id="ARBA00009437"/>
    </source>
</evidence>
<evidence type="ECO:0000256" key="2">
    <source>
        <dbReference type="ARBA" id="ARBA00023015"/>
    </source>
</evidence>
<dbReference type="RefSeq" id="WP_147095631.1">
    <property type="nucleotide sequence ID" value="NZ_JBHUFH010000002.1"/>
</dbReference>
<dbReference type="GO" id="GO:0003700">
    <property type="term" value="F:DNA-binding transcription factor activity"/>
    <property type="evidence" value="ECO:0007669"/>
    <property type="project" value="InterPro"/>
</dbReference>
<keyword evidence="7" id="KW-1185">Reference proteome</keyword>
<accession>A0A5C6S7L0</accession>
<organism evidence="6 7">
    <name type="scientific">Paracoccus aurantiacus</name>
    <dbReference type="NCBI Taxonomy" id="2599412"/>
    <lineage>
        <taxon>Bacteria</taxon>
        <taxon>Pseudomonadati</taxon>
        <taxon>Pseudomonadota</taxon>
        <taxon>Alphaproteobacteria</taxon>
        <taxon>Rhodobacterales</taxon>
        <taxon>Paracoccaceae</taxon>
        <taxon>Paracoccus</taxon>
    </lineage>
</organism>
<dbReference type="Pfam" id="PF00126">
    <property type="entry name" value="HTH_1"/>
    <property type="match status" value="1"/>
</dbReference>
<dbReference type="GO" id="GO:0006351">
    <property type="term" value="P:DNA-templated transcription"/>
    <property type="evidence" value="ECO:0007669"/>
    <property type="project" value="TreeGrafter"/>
</dbReference>
<name>A0A5C6S7L0_9RHOB</name>
<proteinExistence type="inferred from homology"/>
<dbReference type="Proteomes" id="UP000321562">
    <property type="component" value="Unassembled WGS sequence"/>
</dbReference>
<dbReference type="PANTHER" id="PTHR30537">
    <property type="entry name" value="HTH-TYPE TRANSCRIPTIONAL REGULATOR"/>
    <property type="match status" value="1"/>
</dbReference>
<comment type="similarity">
    <text evidence="1">Belongs to the LysR transcriptional regulatory family.</text>
</comment>
<dbReference type="SUPFAM" id="SSF53850">
    <property type="entry name" value="Periplasmic binding protein-like II"/>
    <property type="match status" value="1"/>
</dbReference>
<dbReference type="Gene3D" id="1.10.10.10">
    <property type="entry name" value="Winged helix-like DNA-binding domain superfamily/Winged helix DNA-binding domain"/>
    <property type="match status" value="1"/>
</dbReference>
<dbReference type="InterPro" id="IPR005119">
    <property type="entry name" value="LysR_subst-bd"/>
</dbReference>
<keyword evidence="3" id="KW-0238">DNA-binding</keyword>
<evidence type="ECO:0000256" key="4">
    <source>
        <dbReference type="ARBA" id="ARBA00023163"/>
    </source>
</evidence>
<gene>
    <name evidence="6" type="ORF">FQV27_00345</name>
</gene>
<dbReference type="InterPro" id="IPR036390">
    <property type="entry name" value="WH_DNA-bd_sf"/>
</dbReference>
<dbReference type="InterPro" id="IPR058163">
    <property type="entry name" value="LysR-type_TF_proteobact-type"/>
</dbReference>
<dbReference type="Pfam" id="PF03466">
    <property type="entry name" value="LysR_substrate"/>
    <property type="match status" value="1"/>
</dbReference>
<evidence type="ECO:0000259" key="5">
    <source>
        <dbReference type="PROSITE" id="PS50931"/>
    </source>
</evidence>
<dbReference type="OrthoDB" id="9804958at2"/>
<dbReference type="InterPro" id="IPR036388">
    <property type="entry name" value="WH-like_DNA-bd_sf"/>
</dbReference>
<dbReference type="PRINTS" id="PR00039">
    <property type="entry name" value="HTHLYSR"/>
</dbReference>
<dbReference type="PROSITE" id="PS50931">
    <property type="entry name" value="HTH_LYSR"/>
    <property type="match status" value="1"/>
</dbReference>
<evidence type="ECO:0000313" key="7">
    <source>
        <dbReference type="Proteomes" id="UP000321562"/>
    </source>
</evidence>
<keyword evidence="2" id="KW-0805">Transcription regulation</keyword>
<evidence type="ECO:0000313" key="6">
    <source>
        <dbReference type="EMBL" id="TXB70370.1"/>
    </source>
</evidence>
<dbReference type="PANTHER" id="PTHR30537:SF26">
    <property type="entry name" value="GLYCINE CLEAVAGE SYSTEM TRANSCRIPTIONAL ACTIVATOR"/>
    <property type="match status" value="1"/>
</dbReference>
<dbReference type="GO" id="GO:0043565">
    <property type="term" value="F:sequence-specific DNA binding"/>
    <property type="evidence" value="ECO:0007669"/>
    <property type="project" value="TreeGrafter"/>
</dbReference>
<dbReference type="Gene3D" id="3.40.190.10">
    <property type="entry name" value="Periplasmic binding protein-like II"/>
    <property type="match status" value="2"/>
</dbReference>
<dbReference type="EMBL" id="VOPL01000001">
    <property type="protein sequence ID" value="TXB70370.1"/>
    <property type="molecule type" value="Genomic_DNA"/>
</dbReference>
<evidence type="ECO:0000256" key="3">
    <source>
        <dbReference type="ARBA" id="ARBA00023125"/>
    </source>
</evidence>
<keyword evidence="4" id="KW-0804">Transcription</keyword>